<feature type="transmembrane region" description="Helical" evidence="2">
    <location>
        <begin position="277"/>
        <end position="298"/>
    </location>
</feature>
<feature type="transmembrane region" description="Helical" evidence="2">
    <location>
        <begin position="6"/>
        <end position="30"/>
    </location>
</feature>
<feature type="transmembrane region" description="Helical" evidence="2">
    <location>
        <begin position="244"/>
        <end position="265"/>
    </location>
</feature>
<accession>I4CDP0</accession>
<evidence type="ECO:0000256" key="1">
    <source>
        <dbReference type="ARBA" id="ARBA00006464"/>
    </source>
</evidence>
<dbReference type="STRING" id="706587.Desti_5071"/>
<dbReference type="GO" id="GO:0016780">
    <property type="term" value="F:phosphotransferase activity, for other substituted phosphate groups"/>
    <property type="evidence" value="ECO:0007669"/>
    <property type="project" value="TreeGrafter"/>
</dbReference>
<keyword evidence="2" id="KW-0472">Membrane</keyword>
<dbReference type="PANTHER" id="PTHR30576:SF20">
    <property type="entry name" value="QUINOVOSAMINEPHOSPHOTRANSFERAE-RELATED"/>
    <property type="match status" value="1"/>
</dbReference>
<dbReference type="InterPro" id="IPR036291">
    <property type="entry name" value="NAD(P)-bd_dom_sf"/>
</dbReference>
<dbReference type="eggNOG" id="COG2148">
    <property type="taxonomic scope" value="Bacteria"/>
</dbReference>
<dbReference type="RefSeq" id="WP_014812784.1">
    <property type="nucleotide sequence ID" value="NC_018025.1"/>
</dbReference>
<keyword evidence="2" id="KW-0812">Transmembrane</keyword>
<evidence type="ECO:0000313" key="4">
    <source>
        <dbReference type="EMBL" id="AFM27681.1"/>
    </source>
</evidence>
<dbReference type="InterPro" id="IPR003362">
    <property type="entry name" value="Bact_transf"/>
</dbReference>
<dbReference type="HOGENOM" id="CLU_339735_0_0_7"/>
<dbReference type="SUPFAM" id="SSF51735">
    <property type="entry name" value="NAD(P)-binding Rossmann-fold domains"/>
    <property type="match status" value="3"/>
</dbReference>
<feature type="domain" description="Bacterial sugar transferase" evidence="3">
    <location>
        <begin position="4"/>
        <end position="195"/>
    </location>
</feature>
<gene>
    <name evidence="4" type="ordered locus">Desti_5071</name>
</gene>
<dbReference type="KEGG" id="dti:Desti_5071"/>
<name>I4CDP0_DESTA</name>
<keyword evidence="2" id="KW-1133">Transmembrane helix</keyword>
<proteinExistence type="inferred from homology"/>
<dbReference type="Proteomes" id="UP000006055">
    <property type="component" value="Chromosome"/>
</dbReference>
<sequence>MKLKRFFDIVVASIGIFIASPLMLLIAILIKMESKGPVLYRCIRVGRYGKHFGMLKFRTMVDNADTIDLKLCGERDVRVTPFGTLLRRTKLNELPQLFNVLLGDMSLVGPRPEDPKFVSHYRDKWDVALSVRPGVAGINQVLHRNEEDLFPPGADRETYYLEHILPDKLDRDIQYIARQTVWSDIALLTKALLATLFEGGIVSRLFQYRELGIQLLADLGFSILAFMIAHAVRFETLALHYENSLPALGMVVVINLVLFPLMGLYTRSPRFFSVTDLLLLAKCSLLSSIILTVANVFLFSGNGLSRAVLIFYPFVLSVLLGASRIMHRIALEKTEMQRQPGGPERNVIIYGAGRLGSETLQRLKFEPGVKIFGFVDDDPAMRNRSIYGVKIIGTGHDLSFLKTLYEIDQVVIAFASANTDALNQVRQRCQEAGLSNVLIVSSIPSIPRSHASVRRYFRGIRFTDLLGIPEVSLDVKNLQEKFAGTTVAVVGAGDHLGEHICRELLRLDIEQLVVLEDSCHRLTRINDTFEYINTNQIPFHSYFYPFGFHEEIESVFKCFNVNWIIYNRPNTPAALPLNEPVLFLTEFLETAKFVDMAGRLDCHGFCLLSPYLKDCFCDGERTMHLLGEHYLRISTGMRNGSTKYGIMRLSNILENEVEIVRKYYDRKIHDIPSFIPRSPMRFSSSRYAARTALNSMVLQNKGETFIEAASSPIRLDRLLEFYSMYQENGVKMRNTQFDWESESQTSDVEFSSAYADSGVPGISIHSRPELPDPGEGNRLFKISQSFLNPADKLMLKRFFSVLDSNHGHLLQSGNGSLLSDRNRLIQNAKAIEHTSQ</sequence>
<keyword evidence="5" id="KW-1185">Reference proteome</keyword>
<dbReference type="AlphaFoldDB" id="I4CDP0"/>
<dbReference type="eggNOG" id="COG1086">
    <property type="taxonomic scope" value="Bacteria"/>
</dbReference>
<evidence type="ECO:0000313" key="5">
    <source>
        <dbReference type="Proteomes" id="UP000006055"/>
    </source>
</evidence>
<keyword evidence="4" id="KW-0808">Transferase</keyword>
<dbReference type="EMBL" id="CP003360">
    <property type="protein sequence ID" value="AFM27681.1"/>
    <property type="molecule type" value="Genomic_DNA"/>
</dbReference>
<dbReference type="Pfam" id="PF13727">
    <property type="entry name" value="CoA_binding_3"/>
    <property type="match status" value="1"/>
</dbReference>
<dbReference type="Gene3D" id="3.40.50.720">
    <property type="entry name" value="NAD(P)-binding Rossmann-like Domain"/>
    <property type="match status" value="1"/>
</dbReference>
<reference evidence="5" key="1">
    <citation type="submission" date="2012-06" db="EMBL/GenBank/DDBJ databases">
        <title>Complete sequence of chromosome of Desulfomonile tiedjei DSM 6799.</title>
        <authorList>
            <person name="Lucas S."/>
            <person name="Copeland A."/>
            <person name="Lapidus A."/>
            <person name="Glavina del Rio T."/>
            <person name="Dalin E."/>
            <person name="Tice H."/>
            <person name="Bruce D."/>
            <person name="Goodwin L."/>
            <person name="Pitluck S."/>
            <person name="Peters L."/>
            <person name="Ovchinnikova G."/>
            <person name="Zeytun A."/>
            <person name="Lu M."/>
            <person name="Kyrpides N."/>
            <person name="Mavromatis K."/>
            <person name="Ivanova N."/>
            <person name="Brettin T."/>
            <person name="Detter J.C."/>
            <person name="Han C."/>
            <person name="Larimer F."/>
            <person name="Land M."/>
            <person name="Hauser L."/>
            <person name="Markowitz V."/>
            <person name="Cheng J.-F."/>
            <person name="Hugenholtz P."/>
            <person name="Woyke T."/>
            <person name="Wu D."/>
            <person name="Spring S."/>
            <person name="Schroeder M."/>
            <person name="Brambilla E."/>
            <person name="Klenk H.-P."/>
            <person name="Eisen J.A."/>
        </authorList>
    </citation>
    <scope>NUCLEOTIDE SEQUENCE [LARGE SCALE GENOMIC DNA]</scope>
    <source>
        <strain evidence="5">ATCC 49306 / DSM 6799 / DCB-1</strain>
    </source>
</reference>
<protein>
    <submittedName>
        <fullName evidence="4">Glycosyl transferase possibly involved in lipopolysaccharide synthesis</fullName>
    </submittedName>
</protein>
<dbReference type="Pfam" id="PF02397">
    <property type="entry name" value="Bac_transf"/>
    <property type="match status" value="1"/>
</dbReference>
<dbReference type="PANTHER" id="PTHR30576">
    <property type="entry name" value="COLANIC BIOSYNTHESIS UDP-GLUCOSE LIPID CARRIER TRANSFERASE"/>
    <property type="match status" value="1"/>
</dbReference>
<evidence type="ECO:0000259" key="3">
    <source>
        <dbReference type="Pfam" id="PF02397"/>
    </source>
</evidence>
<comment type="similarity">
    <text evidence="1">Belongs to the bacterial sugar transferase family.</text>
</comment>
<feature type="transmembrane region" description="Helical" evidence="2">
    <location>
        <begin position="211"/>
        <end position="232"/>
    </location>
</feature>
<evidence type="ECO:0000256" key="2">
    <source>
        <dbReference type="SAM" id="Phobius"/>
    </source>
</evidence>
<feature type="transmembrane region" description="Helical" evidence="2">
    <location>
        <begin position="304"/>
        <end position="323"/>
    </location>
</feature>
<organism evidence="4 5">
    <name type="scientific">Desulfomonile tiedjei (strain ATCC 49306 / DSM 6799 / DCB-1)</name>
    <dbReference type="NCBI Taxonomy" id="706587"/>
    <lineage>
        <taxon>Bacteria</taxon>
        <taxon>Pseudomonadati</taxon>
        <taxon>Thermodesulfobacteriota</taxon>
        <taxon>Desulfomonilia</taxon>
        <taxon>Desulfomonilales</taxon>
        <taxon>Desulfomonilaceae</taxon>
        <taxon>Desulfomonile</taxon>
    </lineage>
</organism>